<keyword evidence="5" id="KW-0378">Hydrolase</keyword>
<dbReference type="Pfam" id="PF00270">
    <property type="entry name" value="DEAD"/>
    <property type="match status" value="1"/>
</dbReference>
<gene>
    <name evidence="5" type="ordered locus">DEFDS_1570</name>
</gene>
<evidence type="ECO:0000256" key="1">
    <source>
        <dbReference type="ARBA" id="ARBA00022741"/>
    </source>
</evidence>
<dbReference type="GO" id="GO:0043138">
    <property type="term" value="F:3'-5' DNA helicase activity"/>
    <property type="evidence" value="ECO:0007669"/>
    <property type="project" value="TreeGrafter"/>
</dbReference>
<dbReference type="Pfam" id="PF00271">
    <property type="entry name" value="Helicase_C"/>
    <property type="match status" value="1"/>
</dbReference>
<dbReference type="InterPro" id="IPR036397">
    <property type="entry name" value="RNaseH_sf"/>
</dbReference>
<dbReference type="CDD" id="cd17923">
    <property type="entry name" value="DEXHc_Hrq1-like"/>
    <property type="match status" value="1"/>
</dbReference>
<dbReference type="EMBL" id="AP011529">
    <property type="protein sequence ID" value="BAI81029.1"/>
    <property type="molecule type" value="Genomic_DNA"/>
</dbReference>
<proteinExistence type="predicted"/>
<evidence type="ECO:0000259" key="4">
    <source>
        <dbReference type="PROSITE" id="PS51194"/>
    </source>
</evidence>
<dbReference type="SUPFAM" id="SSF52540">
    <property type="entry name" value="P-loop containing nucleoside triphosphate hydrolases"/>
    <property type="match status" value="1"/>
</dbReference>
<dbReference type="Pfam" id="PF09369">
    <property type="entry name" value="MZB"/>
    <property type="match status" value="1"/>
</dbReference>
<dbReference type="Gene3D" id="3.30.420.10">
    <property type="entry name" value="Ribonuclease H-like superfamily/Ribonuclease H"/>
    <property type="match status" value="1"/>
</dbReference>
<dbReference type="SUPFAM" id="SSF53098">
    <property type="entry name" value="Ribonuclease H-like"/>
    <property type="match status" value="1"/>
</dbReference>
<evidence type="ECO:0000256" key="2">
    <source>
        <dbReference type="ARBA" id="ARBA00022840"/>
    </source>
</evidence>
<dbReference type="HOGENOM" id="CLU_000809_3_2_0"/>
<dbReference type="Proteomes" id="UP000001520">
    <property type="component" value="Chromosome"/>
</dbReference>
<name>D3P8I9_DEFDS</name>
<dbReference type="STRING" id="639282.DEFDS_1570"/>
<dbReference type="PANTHER" id="PTHR47957:SF3">
    <property type="entry name" value="ATP-DEPENDENT HELICASE HRQ1"/>
    <property type="match status" value="1"/>
</dbReference>
<dbReference type="Gene3D" id="3.40.50.300">
    <property type="entry name" value="P-loop containing nucleotide triphosphate hydrolases"/>
    <property type="match status" value="2"/>
</dbReference>
<dbReference type="InterPro" id="IPR014001">
    <property type="entry name" value="Helicase_ATP-bd"/>
</dbReference>
<dbReference type="GO" id="GO:0006289">
    <property type="term" value="P:nucleotide-excision repair"/>
    <property type="evidence" value="ECO:0007669"/>
    <property type="project" value="TreeGrafter"/>
</dbReference>
<sequence length="927" mass="106563">MIKYLIPYLKKGKIGQYIVFEREIGENKAKYKSIDIIQNQTIKDALNKNGIENLYLHQAKAYRLLKNGENILITTPTASGKTLCYNLPILEDILENRAKALYLFPMKALGYDQKEKLLEIAKFIPDFKLNVQILDGDTSKVKRRRILSSEPDIIITNIDIVHYYLLPKMDEWYNFISNLKYIVIDELHVYRGVFGAHFKNIFDRLKRFIPDVQVIASSATVGNPLEFTNDLLNINFNHITESGAPTAKKYFLLINPEDIPPANIATYLIKTLIESGIKTLCFTKSRMQTESIYKSLINNKNIKKDSVSSYRAGFLPEERREIEKNFRDGNLKAVISTSAFELGIDIGGIDATILVGYPGSLMSLWQRAGRSGRHGNDSLIILIPTNDALDQYFVKYPEKLFNSSFEDAIIDKENELINKQHIFCAAYEKPISVQENYYFSNKKLISSMVENSELFYVEDKNSLITLKKFPHKEVDLRNSGHTYTITFNNKIIGTNSAKKAYTENYKGAIYLHRGETFIVDDIDHDKREIKVYPAKPNYYTRALIEKETDILETYSTKNYEKYTCKFVRLKVKEQLKGYEKIEENTGVKLGKVELEENPIYFETKGIVIEFNYNSETNLMGSIHALEHGLIAMIPLKILCDRNDIGGISYPEHPQTNKTSIFVYDGYPGGIGIANRIFNNIDTLLNLTLDNIKNCNCENGCPACIYSPKCGSGNYPLDKNGAIELLNFLLNKEVPYKKNRQKNIIKDDVIIFDIETKYSADDVGGWKNAHKMGIAILVAYSYKNNKYFIYDEKNISDFKSLLDKSKVIIGFNIINFDLKVLTPYIKFDFKETYILDILTEIKNITGRRFSLDNIASSTLNTKKSANGLQSIKWFKEGKIDKIIEYCKKDVDITKSIFEYGIKHKKIYCNLKDLKVEIPVNWDKYGWRD</sequence>
<dbReference type="SMART" id="SM00490">
    <property type="entry name" value="HELICc"/>
    <property type="match status" value="1"/>
</dbReference>
<dbReference type="SMART" id="SM00487">
    <property type="entry name" value="DEXDc"/>
    <property type="match status" value="1"/>
</dbReference>
<evidence type="ECO:0000313" key="5">
    <source>
        <dbReference type="EMBL" id="BAI81029.1"/>
    </source>
</evidence>
<dbReference type="InterPro" id="IPR001650">
    <property type="entry name" value="Helicase_C-like"/>
</dbReference>
<dbReference type="InterPro" id="IPR055227">
    <property type="entry name" value="HRQ1_WHD"/>
</dbReference>
<keyword evidence="6" id="KW-1185">Reference proteome</keyword>
<dbReference type="eggNOG" id="COG1201">
    <property type="taxonomic scope" value="Bacteria"/>
</dbReference>
<organism evidence="5 6">
    <name type="scientific">Deferribacter desulfuricans (strain DSM 14783 / JCM 11476 / NBRC 101012 / SSM1)</name>
    <dbReference type="NCBI Taxonomy" id="639282"/>
    <lineage>
        <taxon>Bacteria</taxon>
        <taxon>Pseudomonadati</taxon>
        <taxon>Deferribacterota</taxon>
        <taxon>Deferribacteres</taxon>
        <taxon>Deferribacterales</taxon>
        <taxon>Deferribacteraceae</taxon>
        <taxon>Deferribacter</taxon>
    </lineage>
</organism>
<dbReference type="GO" id="GO:0003676">
    <property type="term" value="F:nucleic acid binding"/>
    <property type="evidence" value="ECO:0007669"/>
    <property type="project" value="InterPro"/>
</dbReference>
<dbReference type="Pfam" id="PF13482">
    <property type="entry name" value="RNase_H_2"/>
    <property type="match status" value="1"/>
</dbReference>
<evidence type="ECO:0000259" key="3">
    <source>
        <dbReference type="PROSITE" id="PS51192"/>
    </source>
</evidence>
<dbReference type="InterPro" id="IPR027417">
    <property type="entry name" value="P-loop_NTPase"/>
</dbReference>
<dbReference type="PANTHER" id="PTHR47957">
    <property type="entry name" value="ATP-DEPENDENT HELICASE HRQ1"/>
    <property type="match status" value="1"/>
</dbReference>
<keyword evidence="2" id="KW-0067">ATP-binding</keyword>
<dbReference type="Pfam" id="PF22982">
    <property type="entry name" value="WHD_HRQ1"/>
    <property type="match status" value="1"/>
</dbReference>
<feature type="domain" description="Helicase ATP-binding" evidence="3">
    <location>
        <begin position="62"/>
        <end position="239"/>
    </location>
</feature>
<dbReference type="InterPro" id="IPR011545">
    <property type="entry name" value="DEAD/DEAH_box_helicase_dom"/>
</dbReference>
<dbReference type="PROSITE" id="PS51192">
    <property type="entry name" value="HELICASE_ATP_BIND_1"/>
    <property type="match status" value="1"/>
</dbReference>
<dbReference type="InterPro" id="IPR018973">
    <property type="entry name" value="MZB"/>
</dbReference>
<dbReference type="RefSeq" id="WP_013008275.1">
    <property type="nucleotide sequence ID" value="NC_013939.1"/>
</dbReference>
<dbReference type="eggNOG" id="COG0417">
    <property type="taxonomic scope" value="Bacteria"/>
</dbReference>
<keyword evidence="1" id="KW-0547">Nucleotide-binding</keyword>
<dbReference type="GO" id="GO:0036297">
    <property type="term" value="P:interstrand cross-link repair"/>
    <property type="evidence" value="ECO:0007669"/>
    <property type="project" value="TreeGrafter"/>
</dbReference>
<reference evidence="5 6" key="1">
    <citation type="journal article" date="2010" name="DNA Res.">
        <title>Bacterial lifestyle in a deep-sea hydrothermal vent chimney revealed by the genome sequence of the thermophilic bacterium Deferribacter desulfuricans SSM1.</title>
        <authorList>
            <person name="Takaki Y."/>
            <person name="Shimamura S."/>
            <person name="Nakagawa S."/>
            <person name="Fukuhara Y."/>
            <person name="Horikawa H."/>
            <person name="Ankai A."/>
            <person name="Harada T."/>
            <person name="Hosoyama A."/>
            <person name="Oguchi A."/>
            <person name="Fukui S."/>
            <person name="Fujita N."/>
            <person name="Takami H."/>
            <person name="Takai K."/>
        </authorList>
    </citation>
    <scope>NUCLEOTIDE SEQUENCE [LARGE SCALE GENOMIC DNA]</scope>
    <source>
        <strain evidence="6">DSM 14783 / JCM 11476 / NBRC 101012 / SSM1</strain>
    </source>
</reference>
<dbReference type="GO" id="GO:0005524">
    <property type="term" value="F:ATP binding"/>
    <property type="evidence" value="ECO:0007669"/>
    <property type="project" value="UniProtKB-KW"/>
</dbReference>
<dbReference type="AlphaFoldDB" id="D3P8I9"/>
<dbReference type="InterPro" id="IPR012337">
    <property type="entry name" value="RNaseH-like_sf"/>
</dbReference>
<feature type="domain" description="Helicase C-terminal" evidence="4">
    <location>
        <begin position="263"/>
        <end position="417"/>
    </location>
</feature>
<dbReference type="PROSITE" id="PS51194">
    <property type="entry name" value="HELICASE_CTER"/>
    <property type="match status" value="1"/>
</dbReference>
<dbReference type="KEGG" id="ddf:DEFDS_1570"/>
<dbReference type="OrthoDB" id="9815222at2"/>
<protein>
    <submittedName>
        <fullName evidence="5">DEAD/DEAH box helicase domain protein</fullName>
    </submittedName>
</protein>
<evidence type="ECO:0000313" key="6">
    <source>
        <dbReference type="Proteomes" id="UP000001520"/>
    </source>
</evidence>
<keyword evidence="5" id="KW-0347">Helicase</keyword>
<dbReference type="CDD" id="cd18797">
    <property type="entry name" value="SF2_C_Hrq"/>
    <property type="match status" value="1"/>
</dbReference>
<accession>D3P8I9</accession>
<dbReference type="InterPro" id="IPR038720">
    <property type="entry name" value="YprB_RNase_H-like_dom"/>
</dbReference>